<protein>
    <submittedName>
        <fullName evidence="2">SSY5</fullName>
    </submittedName>
</protein>
<feature type="region of interest" description="Disordered" evidence="1">
    <location>
        <begin position="388"/>
        <end position="408"/>
    </location>
</feature>
<evidence type="ECO:0000313" key="3">
    <source>
        <dbReference type="Proteomes" id="UP001204833"/>
    </source>
</evidence>
<dbReference type="InterPro" id="IPR009003">
    <property type="entry name" value="Peptidase_S1_PA"/>
</dbReference>
<comment type="caution">
    <text evidence="2">The sequence shown here is derived from an EMBL/GenBank/DDBJ whole genome shotgun (WGS) entry which is preliminary data.</text>
</comment>
<name>A0AAD5BHR8_9ASCO</name>
<sequence length="806" mass="89866">MRRFLSRANKADDDADLSQDMQNSRGQGQDDAKSRTSSSLRPTKSNISHESYDSVRELRPMFGGVTNQQPSSVLPSSSSSSSSSHNPSETGFFDTGLNLNPSIMSPNDTTTIGPSSSKHSTTQGGGGSSLFSSKQSFSTKQSSYQSTNTAKRPFQYNYSQPLQVLDLENSDNRDERSYHDRVCDALKKLSQDLAYILMQYNSSSVNISTTVVSCIDCFKEFNSSIREKQDSHISTCNNLNLRKIVKYYLHFYDNLLKNDVYIKLRLLLVKHFNDFASMFSDNASDNNVIVKPQNFAIGADGVGHFPNQDSIARIMDRIARTNTSVSEQNGSFIAPIMRGVSLRLSILCLYFGYPDPQDMHYKLTQSIHDVYEDIHVVVVRNQIEPASAKVQNTPPARSISTGHKPLSSSPIHKFKLPFRVPTDPLEPPISISISTESSNRVSGTMGGYVYPKIDLTKQPQLKSYASSKFAISCGHVCLDPQDSSHYCNIASPSAALISLYKSALTAQYQRQAGQSSDSHVAYGAILNELEEMFPLKKVKVQENHSAEHYEMRNLPQVRFGQIIWGERTLINLSETPNEISGLVERKLSDLAIIKVNKHLKCSYNYLGDDVQFNEYDPALILDNLYVRKVLNFKRFKPRTIKENIDEVDSDLSSTSSQEESSNYNGIPVFKYGSTTKYTRGNLNGIKLVYWLDGAMHSSEFIVNSIEHNSAFASGGDSGSWVLAKLQDLDSNASGLGVLGMLHSYDGEFKQFGLFTPMCEILNRLEEVTNIKWGVVGCEEVEEDKKKSGGAMDHRVEKKLMAESEVD</sequence>
<dbReference type="Proteomes" id="UP001204833">
    <property type="component" value="Unassembled WGS sequence"/>
</dbReference>
<keyword evidence="3" id="KW-1185">Reference proteome</keyword>
<feature type="region of interest" description="Disordered" evidence="1">
    <location>
        <begin position="783"/>
        <end position="806"/>
    </location>
</feature>
<feature type="compositionally biased region" description="Polar residues" evidence="1">
    <location>
        <begin position="97"/>
        <end position="114"/>
    </location>
</feature>
<dbReference type="SUPFAM" id="SSF50494">
    <property type="entry name" value="Trypsin-like serine proteases"/>
    <property type="match status" value="1"/>
</dbReference>
<dbReference type="Pfam" id="PF08192">
    <property type="entry name" value="Peptidase_S64"/>
    <property type="match status" value="1"/>
</dbReference>
<dbReference type="InterPro" id="IPR012985">
    <property type="entry name" value="Peptidase_S64_Ssy5"/>
</dbReference>
<feature type="compositionally biased region" description="Low complexity" evidence="1">
    <location>
        <begin position="70"/>
        <end position="88"/>
    </location>
</feature>
<organism evidence="2 3">
    <name type="scientific">Candida theae</name>
    <dbReference type="NCBI Taxonomy" id="1198502"/>
    <lineage>
        <taxon>Eukaryota</taxon>
        <taxon>Fungi</taxon>
        <taxon>Dikarya</taxon>
        <taxon>Ascomycota</taxon>
        <taxon>Saccharomycotina</taxon>
        <taxon>Pichiomycetes</taxon>
        <taxon>Debaryomycetaceae</taxon>
        <taxon>Candida/Lodderomyces clade</taxon>
        <taxon>Candida</taxon>
    </lineage>
</organism>
<feature type="compositionally biased region" description="Polar residues" evidence="1">
    <location>
        <begin position="389"/>
        <end position="408"/>
    </location>
</feature>
<evidence type="ECO:0000313" key="2">
    <source>
        <dbReference type="EMBL" id="KAI5964430.1"/>
    </source>
</evidence>
<accession>A0AAD5BHR8</accession>
<dbReference type="EMBL" id="JAIHNG010000048">
    <property type="protein sequence ID" value="KAI5964430.1"/>
    <property type="molecule type" value="Genomic_DNA"/>
</dbReference>
<dbReference type="RefSeq" id="XP_051610437.1">
    <property type="nucleotide sequence ID" value="XM_051750276.1"/>
</dbReference>
<evidence type="ECO:0000256" key="1">
    <source>
        <dbReference type="SAM" id="MobiDB-lite"/>
    </source>
</evidence>
<gene>
    <name evidence="2" type="ORF">KGF57_001104</name>
</gene>
<feature type="region of interest" description="Disordered" evidence="1">
    <location>
        <begin position="1"/>
        <end position="134"/>
    </location>
</feature>
<feature type="compositionally biased region" description="Polar residues" evidence="1">
    <location>
        <begin position="35"/>
        <end position="49"/>
    </location>
</feature>
<proteinExistence type="predicted"/>
<dbReference type="AlphaFoldDB" id="A0AAD5BHR8"/>
<reference evidence="2 3" key="1">
    <citation type="journal article" date="2022" name="DNA Res.">
        <title>Genome analysis of five recently described species of the CUG-Ser clade uncovers Candida theae as a new hybrid lineage with pathogenic potential in the Candida parapsilosis species complex.</title>
        <authorList>
            <person name="Mixao V."/>
            <person name="Del Olmo V."/>
            <person name="Hegedusova E."/>
            <person name="Saus E."/>
            <person name="Pryszcz L."/>
            <person name="Cillingova A."/>
            <person name="Nosek J."/>
            <person name="Gabaldon T."/>
        </authorList>
    </citation>
    <scope>NUCLEOTIDE SEQUENCE [LARGE SCALE GENOMIC DNA]</scope>
    <source>
        <strain evidence="2 3">CBS 12239</strain>
    </source>
</reference>
<feature type="compositionally biased region" description="Basic and acidic residues" evidence="1">
    <location>
        <begin position="50"/>
        <end position="59"/>
    </location>
</feature>
<dbReference type="GeneID" id="76149163"/>